<keyword evidence="2" id="KW-1185">Reference proteome</keyword>
<reference evidence="1 2" key="1">
    <citation type="submission" date="2019-07" db="EMBL/GenBank/DDBJ databases">
        <title>Genomic Encyclopedia of Type Strains, Phase IV (KMG-IV): sequencing the most valuable type-strain genomes for metagenomic binning, comparative biology and taxonomic classification.</title>
        <authorList>
            <person name="Goeker M."/>
        </authorList>
    </citation>
    <scope>NUCLEOTIDE SEQUENCE [LARGE SCALE GENOMIC DNA]</scope>
    <source>
        <strain evidence="1 2">DSM 44831</strain>
    </source>
</reference>
<protein>
    <submittedName>
        <fullName evidence="1">Uncharacterized protein</fullName>
    </submittedName>
</protein>
<dbReference type="Proteomes" id="UP000798951">
    <property type="component" value="Unassembled WGS sequence"/>
</dbReference>
<accession>A0ABQ6YSF6</accession>
<sequence>MRAQNQLKVFFYRRKDTVPGGQRQSGPDSGEIAEYVLTQRRPATLSVRSQSVTAN</sequence>
<gene>
    <name evidence="1" type="ORF">FNL39_101175</name>
</gene>
<dbReference type="EMBL" id="VMSD01000001">
    <property type="protein sequence ID" value="KAF0848747.1"/>
    <property type="molecule type" value="Genomic_DNA"/>
</dbReference>
<evidence type="ECO:0000313" key="1">
    <source>
        <dbReference type="EMBL" id="KAF0848747.1"/>
    </source>
</evidence>
<proteinExistence type="predicted"/>
<evidence type="ECO:0000313" key="2">
    <source>
        <dbReference type="Proteomes" id="UP000798951"/>
    </source>
</evidence>
<organism evidence="1 2">
    <name type="scientific">Nocardia caishijiensis</name>
    <dbReference type="NCBI Taxonomy" id="184756"/>
    <lineage>
        <taxon>Bacteria</taxon>
        <taxon>Bacillati</taxon>
        <taxon>Actinomycetota</taxon>
        <taxon>Actinomycetes</taxon>
        <taxon>Mycobacteriales</taxon>
        <taxon>Nocardiaceae</taxon>
        <taxon>Nocardia</taxon>
    </lineage>
</organism>
<name>A0ABQ6YSF6_9NOCA</name>
<comment type="caution">
    <text evidence="1">The sequence shown here is derived from an EMBL/GenBank/DDBJ whole genome shotgun (WGS) entry which is preliminary data.</text>
</comment>